<dbReference type="KEGG" id="tee:Tel_13310"/>
<evidence type="ECO:0000313" key="3">
    <source>
        <dbReference type="EMBL" id="ALP54876.1"/>
    </source>
</evidence>
<dbReference type="GO" id="GO:0008887">
    <property type="term" value="F:glycerate kinase activity"/>
    <property type="evidence" value="ECO:0007669"/>
    <property type="project" value="InterPro"/>
</dbReference>
<dbReference type="EMBL" id="CP013099">
    <property type="protein sequence ID" value="ALP54876.1"/>
    <property type="molecule type" value="Genomic_DNA"/>
</dbReference>
<dbReference type="Gene3D" id="3.40.1480.10">
    <property type="entry name" value="MOFRL domain"/>
    <property type="match status" value="1"/>
</dbReference>
<dbReference type="AlphaFoldDB" id="A0A0S2TI95"/>
<dbReference type="InterPro" id="IPR039760">
    <property type="entry name" value="MOFRL_protein"/>
</dbReference>
<dbReference type="GO" id="GO:0005737">
    <property type="term" value="C:cytoplasm"/>
    <property type="evidence" value="ECO:0007669"/>
    <property type="project" value="TreeGrafter"/>
</dbReference>
<organism evidence="3 4">
    <name type="scientific">Candidatus Tenderia electrophaga</name>
    <dbReference type="NCBI Taxonomy" id="1748243"/>
    <lineage>
        <taxon>Bacteria</taxon>
        <taxon>Pseudomonadati</taxon>
        <taxon>Pseudomonadota</taxon>
        <taxon>Gammaproteobacteria</taxon>
        <taxon>Candidatus Tenderiales</taxon>
        <taxon>Candidatus Tenderiaceae</taxon>
        <taxon>Candidatus Tenderia</taxon>
    </lineage>
</organism>
<dbReference type="PANTHER" id="PTHR12227">
    <property type="entry name" value="GLYCERATE KINASE"/>
    <property type="match status" value="1"/>
</dbReference>
<proteinExistence type="predicted"/>
<dbReference type="Proteomes" id="UP000055136">
    <property type="component" value="Chromosome"/>
</dbReference>
<accession>A0A0S2TI95</accession>
<name>A0A0S2TI95_9GAMM</name>
<dbReference type="InterPro" id="IPR007835">
    <property type="entry name" value="MOFRL"/>
</dbReference>
<keyword evidence="4" id="KW-1185">Reference proteome</keyword>
<dbReference type="STRING" id="1748243.Tel_13310"/>
<evidence type="ECO:0000259" key="2">
    <source>
        <dbReference type="Pfam" id="PF13660"/>
    </source>
</evidence>
<feature type="domain" description="MOFRL-associated" evidence="2">
    <location>
        <begin position="1"/>
        <end position="196"/>
    </location>
</feature>
<dbReference type="Pfam" id="PF05161">
    <property type="entry name" value="MOFRL"/>
    <property type="match status" value="1"/>
</dbReference>
<evidence type="ECO:0000313" key="4">
    <source>
        <dbReference type="Proteomes" id="UP000055136"/>
    </source>
</evidence>
<evidence type="ECO:0008006" key="5">
    <source>
        <dbReference type="Google" id="ProtNLM"/>
    </source>
</evidence>
<reference evidence="3" key="1">
    <citation type="submission" date="2015-10" db="EMBL/GenBank/DDBJ databases">
        <title>Description of Candidatus Tenderia electrophaga gen. nov, sp. nov., an Uncultivated Electroautotroph from a Biocathode Enrichment.</title>
        <authorList>
            <person name="Eddie B.J."/>
            <person name="Malanoski A.P."/>
            <person name="Wang Z."/>
            <person name="Hall R.J."/>
            <person name="Oh S.D."/>
            <person name="Heiner C."/>
            <person name="Lin B."/>
            <person name="Strycharz-Glaven S.M."/>
        </authorList>
    </citation>
    <scope>NUCLEOTIDE SEQUENCE [LARGE SCALE GENOMIC DNA]</scope>
    <source>
        <strain evidence="3">NRL1</strain>
    </source>
</reference>
<gene>
    <name evidence="3" type="ORF">Tel_13310</name>
</gene>
<dbReference type="Gene3D" id="3.40.50.10180">
    <property type="entry name" value="Glycerate kinase, MOFRL-like N-terminal domain"/>
    <property type="match status" value="1"/>
</dbReference>
<evidence type="ECO:0000259" key="1">
    <source>
        <dbReference type="Pfam" id="PF05161"/>
    </source>
</evidence>
<dbReference type="InterPro" id="IPR038614">
    <property type="entry name" value="GK_N_sf"/>
</dbReference>
<dbReference type="InterPro" id="IPR025286">
    <property type="entry name" value="MOFRL_assoc_dom"/>
</dbReference>
<dbReference type="SUPFAM" id="SSF82544">
    <property type="entry name" value="GckA/TtuD-like"/>
    <property type="match status" value="1"/>
</dbReference>
<dbReference type="PANTHER" id="PTHR12227:SF0">
    <property type="entry name" value="GLYCERATE KINASE"/>
    <property type="match status" value="1"/>
</dbReference>
<sequence length="399" mass="41918">MYQAGLAAVDGRACVHRALQDQTVDTPVYVIAIGKAAPAMLQGALDVLADRLRAGLLITKHGYAPARPLPAKIDVFEAGHPWPDQASLDAGEALLRFIDAAPADARVVFLVSGGTSSLVEVLPEGMALSELHKANDWLLGSGLDIHVINYVRKALSCIKSGRLAQRLQGRPTRLMLISDVPGDDPATIGSGLLVPEILLETEAPWELPGWLEALMERAPPAPEEGDECFDNIETEIVASLGDATRAAAQQGRVLGYEVYEHHPFIGGDALLVGRRLAAELLQGPKVLHVWGGETTVRLPHNPGRGGRNQHLALSAAIELDGRKNVALLAAATDGTDGPTQDAGAVVDGVTVRHGRSEGLDARRALSAANAGAFLAASGALIQTGPTGTNVMDLMLGIKQ</sequence>
<dbReference type="InterPro" id="IPR037035">
    <property type="entry name" value="GK-like_C_sf"/>
</dbReference>
<protein>
    <recommendedName>
        <fullName evidence="5">Hydroxypyruvate reductase</fullName>
    </recommendedName>
</protein>
<feature type="domain" description="MOFRL" evidence="1">
    <location>
        <begin position="287"/>
        <end position="392"/>
    </location>
</feature>
<dbReference type="Pfam" id="PF13660">
    <property type="entry name" value="DUF4147"/>
    <property type="match status" value="1"/>
</dbReference>